<dbReference type="SUPFAM" id="SSF52499">
    <property type="entry name" value="Isochorismatase-like hydrolases"/>
    <property type="match status" value="1"/>
</dbReference>
<evidence type="ECO:0000259" key="2">
    <source>
        <dbReference type="Pfam" id="PF00857"/>
    </source>
</evidence>
<dbReference type="Proteomes" id="UP000078237">
    <property type="component" value="Unassembled WGS sequence"/>
</dbReference>
<evidence type="ECO:0000313" key="4">
    <source>
        <dbReference type="Proteomes" id="UP000078237"/>
    </source>
</evidence>
<dbReference type="Gene3D" id="3.40.50.850">
    <property type="entry name" value="Isochorismatase-like"/>
    <property type="match status" value="1"/>
</dbReference>
<evidence type="ECO:0000313" key="3">
    <source>
        <dbReference type="EMBL" id="KXX74322.1"/>
    </source>
</evidence>
<keyword evidence="4" id="KW-1185">Reference proteome</keyword>
<reference evidence="3 4" key="1">
    <citation type="journal article" date="2016" name="Genome Announc.">
        <title>Genome Sequence of Madurella mycetomatis mm55, Isolated from a Human Mycetoma Case in Sudan.</title>
        <authorList>
            <person name="Smit S."/>
            <person name="Derks M.F."/>
            <person name="Bervoets S."/>
            <person name="Fahal A."/>
            <person name="van Leeuwen W."/>
            <person name="van Belkum A."/>
            <person name="van de Sande W.W."/>
        </authorList>
    </citation>
    <scope>NUCLEOTIDE SEQUENCE [LARGE SCALE GENOMIC DNA]</scope>
    <source>
        <strain evidence="4">mm55</strain>
    </source>
</reference>
<accession>A0A175VSN3</accession>
<feature type="domain" description="Isochorismatase-like" evidence="2">
    <location>
        <begin position="14"/>
        <end position="168"/>
    </location>
</feature>
<evidence type="ECO:0000256" key="1">
    <source>
        <dbReference type="ARBA" id="ARBA00006336"/>
    </source>
</evidence>
<comment type="similarity">
    <text evidence="1">Belongs to the isochorismatase family.</text>
</comment>
<dbReference type="EMBL" id="LCTW02000365">
    <property type="protein sequence ID" value="KXX74322.1"/>
    <property type="molecule type" value="Genomic_DNA"/>
</dbReference>
<proteinExistence type="inferred from homology"/>
<dbReference type="InterPro" id="IPR000868">
    <property type="entry name" value="Isochorismatase-like_dom"/>
</dbReference>
<gene>
    <name evidence="3" type="ORF">MMYC01_207757</name>
</gene>
<dbReference type="VEuPathDB" id="FungiDB:MMYC01_207757"/>
<dbReference type="STRING" id="100816.A0A175VSN3"/>
<name>A0A175VSN3_9PEZI</name>
<dbReference type="InterPro" id="IPR050993">
    <property type="entry name" value="Isochorismatase_domain"/>
</dbReference>
<dbReference type="Pfam" id="PF00857">
    <property type="entry name" value="Isochorismatase"/>
    <property type="match status" value="1"/>
</dbReference>
<dbReference type="InterPro" id="IPR036380">
    <property type="entry name" value="Isochorismatase-like_sf"/>
</dbReference>
<dbReference type="PANTHER" id="PTHR14119:SF3">
    <property type="entry name" value="ISOCHORISMATASE DOMAIN-CONTAINING PROTEIN 2"/>
    <property type="match status" value="1"/>
</dbReference>
<dbReference type="PANTHER" id="PTHR14119">
    <property type="entry name" value="HYDROLASE"/>
    <property type="match status" value="1"/>
</dbReference>
<organism evidence="3 4">
    <name type="scientific">Madurella mycetomatis</name>
    <dbReference type="NCBI Taxonomy" id="100816"/>
    <lineage>
        <taxon>Eukaryota</taxon>
        <taxon>Fungi</taxon>
        <taxon>Dikarya</taxon>
        <taxon>Ascomycota</taxon>
        <taxon>Pezizomycotina</taxon>
        <taxon>Sordariomycetes</taxon>
        <taxon>Sordariomycetidae</taxon>
        <taxon>Sordariales</taxon>
        <taxon>Sordariales incertae sedis</taxon>
        <taxon>Madurella</taxon>
    </lineage>
</organism>
<sequence length="227" mass="24074">MAAPAPERRFKNPAVFICDIQEKFRPAIHEFDKVILTAGKLLRAAHALRLPIFVTTQNRARLGETVGELQPLLAAGAGTGLVGADVDKTRFSMWLPAVSSHATFSAPAEVAIVGIESHICVTQTALDLLAAGHSVYVLADGVSSSNREEVGIALARLRHAGAVVTTSESWIYECMGDAAIPEFKGMVGLVKETMGDTKAALQGLWGVRFDGEGRRWGGGRGGGKVPQ</sequence>
<protein>
    <submittedName>
        <fullName evidence="3">Isochorismatase family protein 1B</fullName>
    </submittedName>
</protein>
<dbReference type="OrthoDB" id="269496at2759"/>
<comment type="caution">
    <text evidence="3">The sequence shown here is derived from an EMBL/GenBank/DDBJ whole genome shotgun (WGS) entry which is preliminary data.</text>
</comment>
<dbReference type="AlphaFoldDB" id="A0A175VSN3"/>